<keyword evidence="7 9" id="KW-1133">Transmembrane helix</keyword>
<dbReference type="PROSITE" id="PS00211">
    <property type="entry name" value="ABC_TRANSPORTER_1"/>
    <property type="match status" value="1"/>
</dbReference>
<dbReference type="SMART" id="SM00382">
    <property type="entry name" value="AAA"/>
    <property type="match status" value="2"/>
</dbReference>
<dbReference type="Pfam" id="PF01061">
    <property type="entry name" value="ABC2_membrane"/>
    <property type="match status" value="2"/>
</dbReference>
<dbReference type="CDD" id="cd03232">
    <property type="entry name" value="ABCG_PDR_domain2"/>
    <property type="match status" value="1"/>
</dbReference>
<reference evidence="11" key="1">
    <citation type="journal article" date="2020" name="Stud. Mycol.">
        <title>101 Dothideomycetes genomes: a test case for predicting lifestyles and emergence of pathogens.</title>
        <authorList>
            <person name="Haridas S."/>
            <person name="Albert R."/>
            <person name="Binder M."/>
            <person name="Bloem J."/>
            <person name="Labutti K."/>
            <person name="Salamov A."/>
            <person name="Andreopoulos B."/>
            <person name="Baker S."/>
            <person name="Barry K."/>
            <person name="Bills G."/>
            <person name="Bluhm B."/>
            <person name="Cannon C."/>
            <person name="Castanera R."/>
            <person name="Culley D."/>
            <person name="Daum C."/>
            <person name="Ezra D."/>
            <person name="Gonzalez J."/>
            <person name="Henrissat B."/>
            <person name="Kuo A."/>
            <person name="Liang C."/>
            <person name="Lipzen A."/>
            <person name="Lutzoni F."/>
            <person name="Magnuson J."/>
            <person name="Mondo S."/>
            <person name="Nolan M."/>
            <person name="Ohm R."/>
            <person name="Pangilinan J."/>
            <person name="Park H.-J."/>
            <person name="Ramirez L."/>
            <person name="Alfaro M."/>
            <person name="Sun H."/>
            <person name="Tritt A."/>
            <person name="Yoshinaga Y."/>
            <person name="Zwiers L.-H."/>
            <person name="Turgeon B."/>
            <person name="Goodwin S."/>
            <person name="Spatafora J."/>
            <person name="Crous P."/>
            <person name="Grigoriev I."/>
        </authorList>
    </citation>
    <scope>NUCLEOTIDE SEQUENCE</scope>
    <source>
        <strain evidence="11">CBS 675.92</strain>
    </source>
</reference>
<protein>
    <submittedName>
        <fullName evidence="11">Putative ABC transporter</fullName>
    </submittedName>
</protein>
<dbReference type="InterPro" id="IPR010929">
    <property type="entry name" value="PDR_CDR_ABC"/>
</dbReference>
<dbReference type="Pfam" id="PF06422">
    <property type="entry name" value="PDR_CDR"/>
    <property type="match status" value="1"/>
</dbReference>
<evidence type="ECO:0000256" key="2">
    <source>
        <dbReference type="ARBA" id="ARBA00006012"/>
    </source>
</evidence>
<feature type="transmembrane region" description="Helical" evidence="9">
    <location>
        <begin position="563"/>
        <end position="585"/>
    </location>
</feature>
<dbReference type="FunFam" id="3.40.50.300:FF:000054">
    <property type="entry name" value="ABC multidrug transporter atrF"/>
    <property type="match status" value="1"/>
</dbReference>
<feature type="transmembrane region" description="Helical" evidence="9">
    <location>
        <begin position="1391"/>
        <end position="1410"/>
    </location>
</feature>
<keyword evidence="12" id="KW-1185">Reference proteome</keyword>
<feature type="transmembrane region" description="Helical" evidence="9">
    <location>
        <begin position="1193"/>
        <end position="1217"/>
    </location>
</feature>
<feature type="transmembrane region" description="Helical" evidence="9">
    <location>
        <begin position="1149"/>
        <end position="1172"/>
    </location>
</feature>
<accession>A0A6A5T7K1</accession>
<dbReference type="InterPro" id="IPR034001">
    <property type="entry name" value="ABCG_PDR_1"/>
</dbReference>
<dbReference type="PROSITE" id="PS50893">
    <property type="entry name" value="ABC_TRANSPORTER_2"/>
    <property type="match status" value="2"/>
</dbReference>
<evidence type="ECO:0000256" key="3">
    <source>
        <dbReference type="ARBA" id="ARBA00022448"/>
    </source>
</evidence>
<dbReference type="GO" id="GO:0005524">
    <property type="term" value="F:ATP binding"/>
    <property type="evidence" value="ECO:0007669"/>
    <property type="project" value="UniProtKB-KW"/>
</dbReference>
<dbReference type="CDD" id="cd03233">
    <property type="entry name" value="ABCG_PDR_domain1"/>
    <property type="match status" value="1"/>
</dbReference>
<dbReference type="InterPro" id="IPR029481">
    <property type="entry name" value="ABC_trans_N"/>
</dbReference>
<evidence type="ECO:0000259" key="10">
    <source>
        <dbReference type="PROSITE" id="PS50893"/>
    </source>
</evidence>
<sequence>MEKSDVVDIARCLGPEYEVSSSKTSPRLDPPPSAFSSDAWLKTFHNAQGGSPGSSIRRSLGFAFKRLSISRPDHDGSDRQPTVGSVPMLAFNYLRRVLSRAGQRKAVPILHDLDGLVNAGEMLLVLGPPGSGGSTFLKAVAGERIGMELDLGSHLHYDGISHHEITTRFRGEAIYIVENDIHFPRMTVRQTLEFAASVRAPSTLPDNTSQRSYVEGITTDIAATLGITHTLDTMVGDDLVRGISGGERKRVTIAEAMLTGAPLQCWDNPTRGLDSASTLTFCQSLRNMANHAGTTACVTFYHAPDAVYDLFDRVVVLYEGRQIFLGAIGEATEYFTELGFQRAPRQSSADFLSSMCNPGERVVRAGFERGVPRTPDDFANAWKNSGLRTRLLKDIEQYEAQNPVQGQKYQKFVASMGMQKSGSRRAKSPYIRSYGEQVLLCLKRGFWRLKTDPSLTIEQLVGNTIFCLVISSVFYDLPTTTDSFRGRGVLLFWATLIIAFSSSLEILTLYAQRPIVEKHRAYAFYAPSAEALASALTDLPYKIINTIIFSTILYFMTNLRRGAGAYFFFLLLSFCLTMTMSMIFRTIAAGSRSIAEALAPSSLLMLGLIMYTGFVIPPTKMPGWSRWLQHVNPIAYGFESLVVNEFAGQEYTCSSYVPSGMNYVDVAADQRVCATIGSVQGKASVSGSAYISESFSYSPQHKWRNLGIMLSFLLFFTVTYLYAAEKVQARPKGERLRFLHRRIVSALPPKDVEAGSELVKLSLKPRTRVSRPPSDVERVTSSASFAWSDVSYTLRLKKKDHKILDGIDGFVRPGTLTALMGVSGAGKTTLLDVLSSRVATGVLTGDVFVNGAFLGASFRRKTGYAQQEDLHLDTTTVREALKFSALLRQSPNVIRSEKLAYVEEVIHALGMGHFADAIVGATGDGLNVEQRKRLTIGVELVARPELLFLDEPTSGLDTKTAWSILELLKSLAKSGQSILCTIHQPTALQFQSFDRVLLIQDGKTLYFGDIGENSQTVIEYFTRQGEAPCRAGDNPAEWMMTVTSTATWSGSGNGWVNTWRDSAEMRAVKSQVATMNGSTNCNAPTPGGSDEYAMPFSWHLREMLDRTVQQYWRSPSYIYSRLVLCAFSGLFIGFSFFDTTNDMQGLQNQLLGIFMMYTIFGQLASQSMPLFVAQRSLYEARERKSKTCMWQAFLIASILVEVFWNTVAALIMFPCWYYPMHLYQNAMQTNAVHARGFLMFLLLWGFLLFCATFSSLVIAAMDTAENGGNAANLMFNLSLIFCGVLAGPGNLPRFWIFLYRVSPLTYLIGAMIATGVGNADIRCSAIEFLHLNPPSNATCGAYMHEHIASAGGYLEDPGAVTDCNYCPLTTTNRWLEDMSIDYNARWRNLGIVYVYIVFNVGAALLVYWLVRVPKQARWGRSSVRARSLSKGNA</sequence>
<evidence type="ECO:0000256" key="6">
    <source>
        <dbReference type="ARBA" id="ARBA00022840"/>
    </source>
</evidence>
<comment type="subcellular location">
    <subcellularLocation>
        <location evidence="1">Membrane</location>
        <topology evidence="1">Multi-pass membrane protein</topology>
    </subcellularLocation>
</comment>
<evidence type="ECO:0000256" key="8">
    <source>
        <dbReference type="ARBA" id="ARBA00023136"/>
    </source>
</evidence>
<dbReference type="InterPro" id="IPR003439">
    <property type="entry name" value="ABC_transporter-like_ATP-bd"/>
</dbReference>
<keyword evidence="3" id="KW-0813">Transport</keyword>
<evidence type="ECO:0000313" key="11">
    <source>
        <dbReference type="EMBL" id="KAF1948168.1"/>
    </source>
</evidence>
<keyword evidence="4 9" id="KW-0812">Transmembrane</keyword>
<evidence type="ECO:0000256" key="9">
    <source>
        <dbReference type="SAM" id="Phobius"/>
    </source>
</evidence>
<dbReference type="EMBL" id="ML977072">
    <property type="protein sequence ID" value="KAF1948168.1"/>
    <property type="molecule type" value="Genomic_DNA"/>
</dbReference>
<feature type="transmembrane region" description="Helical" evidence="9">
    <location>
        <begin position="1273"/>
        <end position="1291"/>
    </location>
</feature>
<dbReference type="InterPro" id="IPR027417">
    <property type="entry name" value="P-loop_NTPase"/>
</dbReference>
<dbReference type="Proteomes" id="UP000800035">
    <property type="component" value="Unassembled WGS sequence"/>
</dbReference>
<name>A0A6A5T7K1_9PLEO</name>
<dbReference type="GO" id="GO:0140359">
    <property type="term" value="F:ABC-type transporter activity"/>
    <property type="evidence" value="ECO:0007669"/>
    <property type="project" value="InterPro"/>
</dbReference>
<dbReference type="Pfam" id="PF14510">
    <property type="entry name" value="ABC_trans_N"/>
    <property type="match status" value="1"/>
</dbReference>
<evidence type="ECO:0000313" key="12">
    <source>
        <dbReference type="Proteomes" id="UP000800035"/>
    </source>
</evidence>
<comment type="similarity">
    <text evidence="2">Belongs to the ABC transporter superfamily. ABCG family. PDR (TC 3.A.1.205) subfamily.</text>
</comment>
<feature type="transmembrane region" description="Helical" evidence="9">
    <location>
        <begin position="489"/>
        <end position="511"/>
    </location>
</feature>
<dbReference type="PANTHER" id="PTHR19241">
    <property type="entry name" value="ATP-BINDING CASSETTE TRANSPORTER"/>
    <property type="match status" value="1"/>
</dbReference>
<keyword evidence="5" id="KW-0547">Nucleotide-binding</keyword>
<feature type="transmembrane region" description="Helical" evidence="9">
    <location>
        <begin position="703"/>
        <end position="723"/>
    </location>
</feature>
<keyword evidence="6" id="KW-0067">ATP-binding</keyword>
<gene>
    <name evidence="11" type="ORF">CC80DRAFT_586274</name>
</gene>
<evidence type="ECO:0000256" key="4">
    <source>
        <dbReference type="ARBA" id="ARBA00022692"/>
    </source>
</evidence>
<feature type="transmembrane region" description="Helical" evidence="9">
    <location>
        <begin position="597"/>
        <end position="616"/>
    </location>
</feature>
<dbReference type="Gene3D" id="3.40.50.300">
    <property type="entry name" value="P-loop containing nucleotide triphosphate hydrolases"/>
    <property type="match status" value="2"/>
</dbReference>
<proteinExistence type="inferred from homology"/>
<evidence type="ECO:0000256" key="7">
    <source>
        <dbReference type="ARBA" id="ARBA00022989"/>
    </source>
</evidence>
<dbReference type="Pfam" id="PF00005">
    <property type="entry name" value="ABC_tran"/>
    <property type="match status" value="2"/>
</dbReference>
<organism evidence="11 12">
    <name type="scientific">Byssothecium circinans</name>
    <dbReference type="NCBI Taxonomy" id="147558"/>
    <lineage>
        <taxon>Eukaryota</taxon>
        <taxon>Fungi</taxon>
        <taxon>Dikarya</taxon>
        <taxon>Ascomycota</taxon>
        <taxon>Pezizomycotina</taxon>
        <taxon>Dothideomycetes</taxon>
        <taxon>Pleosporomycetidae</taxon>
        <taxon>Pleosporales</taxon>
        <taxon>Massarineae</taxon>
        <taxon>Massarinaceae</taxon>
        <taxon>Byssothecium</taxon>
    </lineage>
</organism>
<evidence type="ECO:0000256" key="1">
    <source>
        <dbReference type="ARBA" id="ARBA00004141"/>
    </source>
</evidence>
<keyword evidence="8 9" id="KW-0472">Membrane</keyword>
<dbReference type="InterPro" id="IPR017871">
    <property type="entry name" value="ABC_transporter-like_CS"/>
</dbReference>
<dbReference type="InterPro" id="IPR034003">
    <property type="entry name" value="ABCG_PDR_2"/>
</dbReference>
<dbReference type="InterPro" id="IPR013525">
    <property type="entry name" value="ABC2_TM"/>
</dbReference>
<dbReference type="GO" id="GO:0016887">
    <property type="term" value="F:ATP hydrolysis activity"/>
    <property type="evidence" value="ECO:0007669"/>
    <property type="project" value="InterPro"/>
</dbReference>
<dbReference type="GO" id="GO:0016020">
    <property type="term" value="C:membrane"/>
    <property type="evidence" value="ECO:0007669"/>
    <property type="project" value="UniProtKB-SubCell"/>
</dbReference>
<feature type="domain" description="ABC transporter" evidence="10">
    <location>
        <begin position="785"/>
        <end position="1026"/>
    </location>
</feature>
<feature type="domain" description="ABC transporter" evidence="10">
    <location>
        <begin position="89"/>
        <end position="344"/>
    </location>
</feature>
<evidence type="ECO:0000256" key="5">
    <source>
        <dbReference type="ARBA" id="ARBA00022741"/>
    </source>
</evidence>
<feature type="transmembrane region" description="Helical" evidence="9">
    <location>
        <begin position="460"/>
        <end position="477"/>
    </location>
</feature>
<dbReference type="InterPro" id="IPR003593">
    <property type="entry name" value="AAA+_ATPase"/>
</dbReference>
<dbReference type="OrthoDB" id="245989at2759"/>
<dbReference type="SUPFAM" id="SSF52540">
    <property type="entry name" value="P-loop containing nucleoside triphosphate hydrolases"/>
    <property type="match status" value="2"/>
</dbReference>
<feature type="transmembrane region" description="Helical" evidence="9">
    <location>
        <begin position="1118"/>
        <end position="1137"/>
    </location>
</feature>
<feature type="transmembrane region" description="Helical" evidence="9">
    <location>
        <begin position="1237"/>
        <end position="1261"/>
    </location>
</feature>